<dbReference type="Gene3D" id="3.40.50.300">
    <property type="entry name" value="P-loop containing nucleotide triphosphate hydrolases"/>
    <property type="match status" value="1"/>
</dbReference>
<keyword evidence="7 9" id="KW-0067">ATP-binding</keyword>
<dbReference type="OrthoDB" id="9805030at2"/>
<feature type="binding site" evidence="7">
    <location>
        <position position="127"/>
    </location>
    <ligand>
        <name>ATP</name>
        <dbReference type="ChEBI" id="CHEBI:30616"/>
    </ligand>
</feature>
<dbReference type="NCBIfam" id="NF001380">
    <property type="entry name" value="PRK00279.1-2"/>
    <property type="match status" value="1"/>
</dbReference>
<evidence type="ECO:0000259" key="10">
    <source>
        <dbReference type="Pfam" id="PF05191"/>
    </source>
</evidence>
<keyword evidence="7" id="KW-0862">Zinc</keyword>
<feature type="binding site" evidence="7">
    <location>
        <begin position="10"/>
        <end position="15"/>
    </location>
    <ligand>
        <name>ATP</name>
        <dbReference type="ChEBI" id="CHEBI:30616"/>
    </ligand>
</feature>
<comment type="subunit">
    <text evidence="7 9">Monomer.</text>
</comment>
<keyword evidence="6 7" id="KW-0418">Kinase</keyword>
<keyword evidence="1 7" id="KW-0963">Cytoplasm</keyword>
<dbReference type="EMBL" id="CP007141">
    <property type="protein sequence ID" value="AJC72988.1"/>
    <property type="molecule type" value="Genomic_DNA"/>
</dbReference>
<comment type="pathway">
    <text evidence="7">Purine metabolism; AMP biosynthesis via salvage pathway; AMP from ADP: step 1/1.</text>
</comment>
<dbReference type="NCBIfam" id="NF011100">
    <property type="entry name" value="PRK14527.1"/>
    <property type="match status" value="1"/>
</dbReference>
<dbReference type="SMR" id="A0A0X1KNV9"/>
<dbReference type="PATRIC" id="fig|1123384.7.peg.178"/>
<feature type="binding site" evidence="7">
    <location>
        <position position="153"/>
    </location>
    <ligand>
        <name>Zn(2+)</name>
        <dbReference type="ChEBI" id="CHEBI:29105"/>
        <note>structural</note>
    </ligand>
</feature>
<dbReference type="NCBIfam" id="NF001381">
    <property type="entry name" value="PRK00279.1-3"/>
    <property type="match status" value="1"/>
</dbReference>
<dbReference type="EC" id="2.7.4.3" evidence="7 9"/>
<reference evidence="11 12" key="1">
    <citation type="submission" date="2014-01" db="EMBL/GenBank/DDBJ databases">
        <title>Genome sequencing of Thermotog hypogea.</title>
        <authorList>
            <person name="Zhang X."/>
            <person name="Alvare G."/>
            <person name="Fristensky B."/>
            <person name="Chen L."/>
            <person name="Suen T."/>
            <person name="Chen Q."/>
            <person name="Ma K."/>
        </authorList>
    </citation>
    <scope>NUCLEOTIDE SEQUENCE [LARGE SCALE GENOMIC DNA]</scope>
    <source>
        <strain evidence="11 12">DSM 11164</strain>
    </source>
</reference>
<keyword evidence="12" id="KW-1185">Reference proteome</keyword>
<dbReference type="GO" id="GO:0005524">
    <property type="term" value="F:ATP binding"/>
    <property type="evidence" value="ECO:0007669"/>
    <property type="project" value="UniProtKB-UniRule"/>
</dbReference>
<keyword evidence="5 7" id="KW-0547">Nucleotide-binding</keyword>
<comment type="catalytic activity">
    <reaction evidence="7 9">
        <text>AMP + ATP = 2 ADP</text>
        <dbReference type="Rhea" id="RHEA:12973"/>
        <dbReference type="ChEBI" id="CHEBI:30616"/>
        <dbReference type="ChEBI" id="CHEBI:456215"/>
        <dbReference type="ChEBI" id="CHEBI:456216"/>
        <dbReference type="EC" id="2.7.4.3"/>
    </reaction>
</comment>
<dbReference type="CDD" id="cd01428">
    <property type="entry name" value="ADK"/>
    <property type="match status" value="1"/>
</dbReference>
<dbReference type="NCBIfam" id="TIGR01351">
    <property type="entry name" value="adk"/>
    <property type="match status" value="1"/>
</dbReference>
<dbReference type="Pfam" id="PF05191">
    <property type="entry name" value="ADK_lid"/>
    <property type="match status" value="1"/>
</dbReference>
<feature type="binding site" evidence="7">
    <location>
        <position position="160"/>
    </location>
    <ligand>
        <name>AMP</name>
        <dbReference type="ChEBI" id="CHEBI:456215"/>
    </ligand>
</feature>
<sequence>MRIVLLGAPGAGKGTLAKDLVGLFNVPHISTGDMFREAVASGSELGKQVQHILSSGALVPDEIVNKLVRERISRPDCKDGFILDGYPRTVQQASALDEMLKETGQKLDAVLYLRVSEDVVVKRLTNRRVCPKCGRIYNLLSMPPKNDELCDDCGIRLVQRDDDKEEVVRNRFKVYNEMTAPLIDYYKKKGTLVEVDAEADHQNTVQKAVEALKKVIA</sequence>
<dbReference type="GO" id="GO:0005737">
    <property type="term" value="C:cytoplasm"/>
    <property type="evidence" value="ECO:0007669"/>
    <property type="project" value="UniProtKB-SubCell"/>
</dbReference>
<dbReference type="InterPro" id="IPR006259">
    <property type="entry name" value="Adenyl_kin_sub"/>
</dbReference>
<evidence type="ECO:0000256" key="4">
    <source>
        <dbReference type="ARBA" id="ARBA00022727"/>
    </source>
</evidence>
<dbReference type="AlphaFoldDB" id="A0A0X1KNV9"/>
<comment type="similarity">
    <text evidence="7 8">Belongs to the adenylate kinase family.</text>
</comment>
<feature type="domain" description="Adenylate kinase active site lid" evidence="10">
    <location>
        <begin position="127"/>
        <end position="162"/>
    </location>
</feature>
<dbReference type="NCBIfam" id="NF001386">
    <property type="entry name" value="PRK00279.2-4"/>
    <property type="match status" value="1"/>
</dbReference>
<evidence type="ECO:0000256" key="7">
    <source>
        <dbReference type="HAMAP-Rule" id="MF_00235"/>
    </source>
</evidence>
<evidence type="ECO:0000256" key="8">
    <source>
        <dbReference type="RuleBase" id="RU003330"/>
    </source>
</evidence>
<dbReference type="SUPFAM" id="SSF52540">
    <property type="entry name" value="P-loop containing nucleoside triphosphate hydrolases"/>
    <property type="match status" value="1"/>
</dbReference>
<comment type="subcellular location">
    <subcellularLocation>
        <location evidence="7 9">Cytoplasm</location>
    </subcellularLocation>
</comment>
<feature type="region of interest" description="LID" evidence="7">
    <location>
        <begin position="126"/>
        <end position="163"/>
    </location>
</feature>
<dbReference type="RefSeq" id="WP_031503214.1">
    <property type="nucleotide sequence ID" value="NC_022795.1"/>
</dbReference>
<feature type="binding site" evidence="7">
    <location>
        <begin position="57"/>
        <end position="59"/>
    </location>
    <ligand>
        <name>AMP</name>
        <dbReference type="ChEBI" id="CHEBI:456215"/>
    </ligand>
</feature>
<dbReference type="Pfam" id="PF00406">
    <property type="entry name" value="ADK"/>
    <property type="match status" value="1"/>
</dbReference>
<feature type="binding site" evidence="7">
    <location>
        <begin position="136"/>
        <end position="137"/>
    </location>
    <ligand>
        <name>ATP</name>
        <dbReference type="ChEBI" id="CHEBI:30616"/>
    </ligand>
</feature>
<feature type="binding site" evidence="7">
    <location>
        <position position="36"/>
    </location>
    <ligand>
        <name>AMP</name>
        <dbReference type="ChEBI" id="CHEBI:456215"/>
    </ligand>
</feature>
<dbReference type="STRING" id="1123384.AJ81_00900"/>
<evidence type="ECO:0000256" key="3">
    <source>
        <dbReference type="ARBA" id="ARBA00022723"/>
    </source>
</evidence>
<dbReference type="GO" id="GO:0004017">
    <property type="term" value="F:AMP kinase activity"/>
    <property type="evidence" value="ECO:0007669"/>
    <property type="project" value="UniProtKB-UniRule"/>
</dbReference>
<evidence type="ECO:0000256" key="5">
    <source>
        <dbReference type="ARBA" id="ARBA00022741"/>
    </source>
</evidence>
<dbReference type="PROSITE" id="PS00113">
    <property type="entry name" value="ADENYLATE_KINASE"/>
    <property type="match status" value="1"/>
</dbReference>
<dbReference type="Proteomes" id="UP000077469">
    <property type="component" value="Chromosome"/>
</dbReference>
<dbReference type="PANTHER" id="PTHR23359">
    <property type="entry name" value="NUCLEOTIDE KINASE"/>
    <property type="match status" value="1"/>
</dbReference>
<dbReference type="HAMAP" id="MF_00235">
    <property type="entry name" value="Adenylate_kinase_Adk"/>
    <property type="match status" value="1"/>
</dbReference>
<protein>
    <recommendedName>
        <fullName evidence="7 9">Adenylate kinase</fullName>
        <shortName evidence="7">AK</shortName>
        <ecNumber evidence="7 9">2.7.4.3</ecNumber>
    </recommendedName>
    <alternativeName>
        <fullName evidence="7">ATP-AMP transphosphorylase</fullName>
    </alternativeName>
    <alternativeName>
        <fullName evidence="7">ATP:AMP phosphotransferase</fullName>
    </alternativeName>
    <alternativeName>
        <fullName evidence="7">Adenylate monophosphate kinase</fullName>
    </alternativeName>
</protein>
<dbReference type="InterPro" id="IPR007862">
    <property type="entry name" value="Adenylate_kinase_lid-dom"/>
</dbReference>
<dbReference type="InterPro" id="IPR000850">
    <property type="entry name" value="Adenylat/UMP-CMP_kin"/>
</dbReference>
<dbReference type="GO" id="GO:0044209">
    <property type="term" value="P:AMP salvage"/>
    <property type="evidence" value="ECO:0007669"/>
    <property type="project" value="UniProtKB-UniRule"/>
</dbReference>
<feature type="binding site" evidence="7">
    <location>
        <position position="92"/>
    </location>
    <ligand>
        <name>AMP</name>
        <dbReference type="ChEBI" id="CHEBI:456215"/>
    </ligand>
</feature>
<feature type="binding site" evidence="7">
    <location>
        <position position="171"/>
    </location>
    <ligand>
        <name>AMP</name>
        <dbReference type="ChEBI" id="CHEBI:456215"/>
    </ligand>
</feature>
<keyword evidence="3 7" id="KW-0479">Metal-binding</keyword>
<organism evidence="11 12">
    <name type="scientific">Pseudothermotoga hypogea DSM 11164 = NBRC 106472</name>
    <dbReference type="NCBI Taxonomy" id="1123384"/>
    <lineage>
        <taxon>Bacteria</taxon>
        <taxon>Thermotogati</taxon>
        <taxon>Thermotogota</taxon>
        <taxon>Thermotogae</taxon>
        <taxon>Thermotogales</taxon>
        <taxon>Thermotogaceae</taxon>
        <taxon>Pseudothermotoga</taxon>
    </lineage>
</organism>
<name>A0A0X1KNV9_9THEM</name>
<keyword evidence="4 7" id="KW-0545">Nucleotide biosynthesis</keyword>
<comment type="function">
    <text evidence="7">Catalyzes the reversible transfer of the terminal phosphate group between ATP and AMP. Plays an important role in cellular energy homeostasis and in adenine nucleotide metabolism.</text>
</comment>
<dbReference type="InterPro" id="IPR033690">
    <property type="entry name" value="Adenylat_kinase_CS"/>
</dbReference>
<evidence type="ECO:0000256" key="6">
    <source>
        <dbReference type="ARBA" id="ARBA00022777"/>
    </source>
</evidence>
<feature type="binding site" evidence="7">
    <location>
        <begin position="85"/>
        <end position="88"/>
    </location>
    <ligand>
        <name>AMP</name>
        <dbReference type="ChEBI" id="CHEBI:456215"/>
    </ligand>
</feature>
<feature type="region of interest" description="NMP" evidence="7">
    <location>
        <begin position="30"/>
        <end position="59"/>
    </location>
</feature>
<feature type="binding site" evidence="7">
    <location>
        <position position="130"/>
    </location>
    <ligand>
        <name>Zn(2+)</name>
        <dbReference type="ChEBI" id="CHEBI:29105"/>
        <note>structural</note>
    </ligand>
</feature>
<dbReference type="FunFam" id="3.40.50.300:FF:000106">
    <property type="entry name" value="Adenylate kinase mitochondrial"/>
    <property type="match status" value="1"/>
</dbReference>
<proteinExistence type="inferred from homology"/>
<dbReference type="GO" id="GO:0008270">
    <property type="term" value="F:zinc ion binding"/>
    <property type="evidence" value="ECO:0007669"/>
    <property type="project" value="UniProtKB-UniRule"/>
</dbReference>
<gene>
    <name evidence="7" type="primary">adk</name>
    <name evidence="11" type="ORF">AJ81_00900</name>
</gene>
<dbReference type="InterPro" id="IPR027417">
    <property type="entry name" value="P-loop_NTPase"/>
</dbReference>
<feature type="binding site" evidence="7">
    <location>
        <position position="199"/>
    </location>
    <ligand>
        <name>ATP</name>
        <dbReference type="ChEBI" id="CHEBI:30616"/>
    </ligand>
</feature>
<evidence type="ECO:0000256" key="2">
    <source>
        <dbReference type="ARBA" id="ARBA00022679"/>
    </source>
</evidence>
<accession>A0A0X1KNV9</accession>
<evidence type="ECO:0000313" key="12">
    <source>
        <dbReference type="Proteomes" id="UP000077469"/>
    </source>
</evidence>
<feature type="binding site" evidence="7">
    <location>
        <position position="31"/>
    </location>
    <ligand>
        <name>AMP</name>
        <dbReference type="ChEBI" id="CHEBI:456215"/>
    </ligand>
</feature>
<feature type="binding site" evidence="7">
    <location>
        <position position="133"/>
    </location>
    <ligand>
        <name>Zn(2+)</name>
        <dbReference type="ChEBI" id="CHEBI:29105"/>
        <note>structural</note>
    </ligand>
</feature>
<dbReference type="UniPathway" id="UPA00588">
    <property type="reaction ID" value="UER00649"/>
</dbReference>
<keyword evidence="2 7" id="KW-0808">Transferase</keyword>
<evidence type="ECO:0000256" key="9">
    <source>
        <dbReference type="RuleBase" id="RU003331"/>
    </source>
</evidence>
<dbReference type="PaxDb" id="1123384-AJ81_00900"/>
<evidence type="ECO:0000256" key="1">
    <source>
        <dbReference type="ARBA" id="ARBA00022490"/>
    </source>
</evidence>
<comment type="domain">
    <text evidence="7">Consists of three domains, a large central CORE domain and two small peripheral domains, NMPbind and LID, which undergo movements during catalysis. The LID domain closes over the site of phosphoryl transfer upon ATP binding. Assembling and dissambling the active center during each catalytic cycle provides an effective means to prevent ATP hydrolysis. Some bacteria have evolved a zinc-coordinating structure that stabilizes the LID domain.</text>
</comment>
<dbReference type="KEGG" id="phy:AJ81_00900"/>
<dbReference type="PRINTS" id="PR00094">
    <property type="entry name" value="ADENYLTKNASE"/>
</dbReference>
<evidence type="ECO:0000313" key="11">
    <source>
        <dbReference type="EMBL" id="AJC72988.1"/>
    </source>
</evidence>
<feature type="binding site" evidence="7">
    <location>
        <position position="150"/>
    </location>
    <ligand>
        <name>Zn(2+)</name>
        <dbReference type="ChEBI" id="CHEBI:29105"/>
        <note>structural</note>
    </ligand>
</feature>